<gene>
    <name evidence="18" type="ORF">SAMN04489760_10589</name>
</gene>
<evidence type="ECO:0000256" key="15">
    <source>
        <dbReference type="NCBIfam" id="TIGR00560"/>
    </source>
</evidence>
<dbReference type="GO" id="GO:0016020">
    <property type="term" value="C:membrane"/>
    <property type="evidence" value="ECO:0007669"/>
    <property type="project" value="UniProtKB-SubCell"/>
</dbReference>
<reference evidence="18 19" key="1">
    <citation type="submission" date="2016-10" db="EMBL/GenBank/DDBJ databases">
        <authorList>
            <person name="de Groot N.N."/>
        </authorList>
    </citation>
    <scope>NUCLEOTIDE SEQUENCE [LARGE SCALE GENOMIC DNA]</scope>
    <source>
        <strain evidence="18 19">DSM 8423</strain>
    </source>
</reference>
<sequence length="194" mass="21619">MNRHPLISSGEKIFNLPNIITMVRIGVIPILFFLLTSPDLTWSLVIAFLFLAAALTDFLDGYIARKYEIITKMGQFLDPIADKLIVNTAMILMIPIGRIPAWVVAITIIRDIAVDGMRSIASGEGRVIDASALGKKKTLCQTMAVIALIIHYPFWGIDAHAVGMVTLYIALFFTVYSGLDYFAKFYRSTLRSKE</sequence>
<dbReference type="AlphaFoldDB" id="A0A1H7W1P0"/>
<evidence type="ECO:0000313" key="19">
    <source>
        <dbReference type="Proteomes" id="UP000198744"/>
    </source>
</evidence>
<evidence type="ECO:0000256" key="14">
    <source>
        <dbReference type="ARBA" id="ARBA00048586"/>
    </source>
</evidence>
<dbReference type="InterPro" id="IPR004570">
    <property type="entry name" value="Phosphatidylglycerol_P_synth"/>
</dbReference>
<evidence type="ECO:0000256" key="3">
    <source>
        <dbReference type="ARBA" id="ARBA00010441"/>
    </source>
</evidence>
<dbReference type="Proteomes" id="UP000198744">
    <property type="component" value="Unassembled WGS sequence"/>
</dbReference>
<dbReference type="EC" id="2.7.8.5" evidence="4 15"/>
<comment type="similarity">
    <text evidence="3 16">Belongs to the CDP-alcohol phosphatidyltransferase class-I family.</text>
</comment>
<feature type="transmembrane region" description="Helical" evidence="17">
    <location>
        <begin position="84"/>
        <end position="109"/>
    </location>
</feature>
<dbReference type="OrthoDB" id="9796672at2"/>
<evidence type="ECO:0000256" key="6">
    <source>
        <dbReference type="ARBA" id="ARBA00022516"/>
    </source>
</evidence>
<feature type="transmembrane region" description="Helical" evidence="17">
    <location>
        <begin position="161"/>
        <end position="183"/>
    </location>
</feature>
<dbReference type="PANTHER" id="PTHR14269:SF62">
    <property type="entry name" value="CDP-DIACYLGLYCEROL--GLYCEROL-3-PHOSPHATE 3-PHOSPHATIDYLTRANSFERASE 1, CHLOROPLASTIC"/>
    <property type="match status" value="1"/>
</dbReference>
<evidence type="ECO:0000256" key="9">
    <source>
        <dbReference type="ARBA" id="ARBA00022989"/>
    </source>
</evidence>
<keyword evidence="8 17" id="KW-0812">Transmembrane</keyword>
<keyword evidence="7 16" id="KW-0808">Transferase</keyword>
<evidence type="ECO:0000256" key="11">
    <source>
        <dbReference type="ARBA" id="ARBA00023136"/>
    </source>
</evidence>
<feature type="transmembrane region" description="Helical" evidence="17">
    <location>
        <begin position="12"/>
        <end position="35"/>
    </location>
</feature>
<dbReference type="InterPro" id="IPR048254">
    <property type="entry name" value="CDP_ALCOHOL_P_TRANSF_CS"/>
</dbReference>
<comment type="pathway">
    <text evidence="2">Phospholipid metabolism; phosphatidylglycerol biosynthesis; phosphatidylglycerol from CDP-diacylglycerol: step 1/2.</text>
</comment>
<comment type="subcellular location">
    <subcellularLocation>
        <location evidence="1">Membrane</location>
        <topology evidence="1">Multi-pass membrane protein</topology>
    </subcellularLocation>
</comment>
<evidence type="ECO:0000256" key="10">
    <source>
        <dbReference type="ARBA" id="ARBA00023098"/>
    </source>
</evidence>
<evidence type="ECO:0000256" key="16">
    <source>
        <dbReference type="RuleBase" id="RU003750"/>
    </source>
</evidence>
<evidence type="ECO:0000256" key="2">
    <source>
        <dbReference type="ARBA" id="ARBA00005042"/>
    </source>
</evidence>
<dbReference type="RefSeq" id="WP_093882623.1">
    <property type="nucleotide sequence ID" value="NZ_FOBS01000005.1"/>
</dbReference>
<dbReference type="PROSITE" id="PS00379">
    <property type="entry name" value="CDP_ALCOHOL_P_TRANSF"/>
    <property type="match status" value="1"/>
</dbReference>
<proteinExistence type="inferred from homology"/>
<keyword evidence="19" id="KW-1185">Reference proteome</keyword>
<evidence type="ECO:0000256" key="8">
    <source>
        <dbReference type="ARBA" id="ARBA00022692"/>
    </source>
</evidence>
<organism evidence="18 19">
    <name type="scientific">Syntrophus gentianae</name>
    <dbReference type="NCBI Taxonomy" id="43775"/>
    <lineage>
        <taxon>Bacteria</taxon>
        <taxon>Pseudomonadati</taxon>
        <taxon>Thermodesulfobacteriota</taxon>
        <taxon>Syntrophia</taxon>
        <taxon>Syntrophales</taxon>
        <taxon>Syntrophaceae</taxon>
        <taxon>Syntrophus</taxon>
    </lineage>
</organism>
<keyword evidence="6" id="KW-0444">Lipid biosynthesis</keyword>
<name>A0A1H7W1P0_9BACT</name>
<keyword evidence="9 17" id="KW-1133">Transmembrane helix</keyword>
<keyword evidence="12" id="KW-0594">Phospholipid biosynthesis</keyword>
<dbReference type="STRING" id="43775.SAMN04489760_10589"/>
<evidence type="ECO:0000313" key="18">
    <source>
        <dbReference type="EMBL" id="SEM14975.1"/>
    </source>
</evidence>
<keyword evidence="13" id="KW-1208">Phospholipid metabolism</keyword>
<dbReference type="GO" id="GO:0008444">
    <property type="term" value="F:CDP-diacylglycerol-glycerol-3-phosphate 3-phosphatidyltransferase activity"/>
    <property type="evidence" value="ECO:0007669"/>
    <property type="project" value="UniProtKB-UniRule"/>
</dbReference>
<keyword evidence="11 17" id="KW-0472">Membrane</keyword>
<dbReference type="PANTHER" id="PTHR14269">
    <property type="entry name" value="CDP-DIACYLGLYCEROL--GLYCEROL-3-PHOSPHATE 3-PHOSPHATIDYLTRANSFERASE-RELATED"/>
    <property type="match status" value="1"/>
</dbReference>
<keyword evidence="10" id="KW-0443">Lipid metabolism</keyword>
<dbReference type="InterPro" id="IPR050324">
    <property type="entry name" value="CDP-alcohol_PTase-I"/>
</dbReference>
<dbReference type="PIRSF" id="PIRSF000847">
    <property type="entry name" value="Phos_ph_gly_syn"/>
    <property type="match status" value="1"/>
</dbReference>
<dbReference type="InterPro" id="IPR000462">
    <property type="entry name" value="CDP-OH_P_trans"/>
</dbReference>
<dbReference type="Pfam" id="PF01066">
    <property type="entry name" value="CDP-OH_P_transf"/>
    <property type="match status" value="1"/>
</dbReference>
<comment type="catalytic activity">
    <reaction evidence="14">
        <text>a CDP-1,2-diacyl-sn-glycerol + sn-glycerol 3-phosphate = a 1,2-diacyl-sn-glycero-3-phospho-(1'-sn-glycero-3'-phosphate) + CMP + H(+)</text>
        <dbReference type="Rhea" id="RHEA:12593"/>
        <dbReference type="ChEBI" id="CHEBI:15378"/>
        <dbReference type="ChEBI" id="CHEBI:57597"/>
        <dbReference type="ChEBI" id="CHEBI:58332"/>
        <dbReference type="ChEBI" id="CHEBI:60110"/>
        <dbReference type="ChEBI" id="CHEBI:60377"/>
        <dbReference type="EC" id="2.7.8.5"/>
    </reaction>
</comment>
<dbReference type="GO" id="GO:0046474">
    <property type="term" value="P:glycerophospholipid biosynthetic process"/>
    <property type="evidence" value="ECO:0007669"/>
    <property type="project" value="TreeGrafter"/>
</dbReference>
<dbReference type="Gene3D" id="1.20.120.1760">
    <property type="match status" value="1"/>
</dbReference>
<evidence type="ECO:0000256" key="17">
    <source>
        <dbReference type="SAM" id="Phobius"/>
    </source>
</evidence>
<dbReference type="InterPro" id="IPR043130">
    <property type="entry name" value="CDP-OH_PTrfase_TM_dom"/>
</dbReference>
<evidence type="ECO:0000256" key="4">
    <source>
        <dbReference type="ARBA" id="ARBA00013170"/>
    </source>
</evidence>
<dbReference type="NCBIfam" id="TIGR00560">
    <property type="entry name" value="pgsA"/>
    <property type="match status" value="1"/>
</dbReference>
<evidence type="ECO:0000256" key="13">
    <source>
        <dbReference type="ARBA" id="ARBA00023264"/>
    </source>
</evidence>
<evidence type="ECO:0000256" key="5">
    <source>
        <dbReference type="ARBA" id="ARBA00014944"/>
    </source>
</evidence>
<feature type="transmembrane region" description="Helical" evidence="17">
    <location>
        <begin position="41"/>
        <end position="63"/>
    </location>
</feature>
<evidence type="ECO:0000256" key="1">
    <source>
        <dbReference type="ARBA" id="ARBA00004141"/>
    </source>
</evidence>
<dbReference type="EMBL" id="FOBS01000005">
    <property type="protein sequence ID" value="SEM14975.1"/>
    <property type="molecule type" value="Genomic_DNA"/>
</dbReference>
<evidence type="ECO:0000256" key="7">
    <source>
        <dbReference type="ARBA" id="ARBA00022679"/>
    </source>
</evidence>
<accession>A0A1H7W1P0</accession>
<protein>
    <recommendedName>
        <fullName evidence="5 15">CDP-diacylglycerol--glycerol-3-phosphate 3-phosphatidyltransferase</fullName>
        <ecNumber evidence="4 15">2.7.8.5</ecNumber>
    </recommendedName>
</protein>
<evidence type="ECO:0000256" key="12">
    <source>
        <dbReference type="ARBA" id="ARBA00023209"/>
    </source>
</evidence>